<dbReference type="GO" id="GO:0034464">
    <property type="term" value="C:BBSome"/>
    <property type="evidence" value="ECO:0007669"/>
    <property type="project" value="TreeGrafter"/>
</dbReference>
<dbReference type="Pfam" id="PF01958">
    <property type="entry name" value="Asp_DH_C"/>
    <property type="match status" value="1"/>
</dbReference>
<reference evidence="8" key="1">
    <citation type="submission" date="2024-02" db="UniProtKB">
        <authorList>
            <consortium name="WormBaseParasite"/>
        </authorList>
    </citation>
    <scope>IDENTIFICATION</scope>
</reference>
<evidence type="ECO:0000313" key="8">
    <source>
        <dbReference type="WBParaSite" id="TCONS_00011562.p1"/>
    </source>
</evidence>
<name>A0AAF5DFB5_STRER</name>
<dbReference type="WBParaSite" id="TCONS_00011562.p1">
    <property type="protein sequence ID" value="TCONS_00011562.p1"/>
    <property type="gene ID" value="XLOC_006108"/>
</dbReference>
<evidence type="ECO:0000259" key="6">
    <source>
        <dbReference type="PROSITE" id="PS51685"/>
    </source>
</evidence>
<dbReference type="GO" id="GO:0009435">
    <property type="term" value="P:NAD+ biosynthetic process"/>
    <property type="evidence" value="ECO:0007669"/>
    <property type="project" value="InterPro"/>
</dbReference>
<dbReference type="SUPFAM" id="SSF51735">
    <property type="entry name" value="NAD(P)-binding Rossmann-fold domains"/>
    <property type="match status" value="1"/>
</dbReference>
<dbReference type="GO" id="GO:0008757">
    <property type="term" value="F:S-adenosylmethionine-dependent methyltransferase activity"/>
    <property type="evidence" value="ECO:0007669"/>
    <property type="project" value="InterPro"/>
</dbReference>
<dbReference type="GO" id="GO:0033735">
    <property type="term" value="F:aspartate dehydrogenase [NAD(P)+] activity"/>
    <property type="evidence" value="ECO:0007669"/>
    <property type="project" value="InterPro"/>
</dbReference>
<accession>A0AAF5DFB5</accession>
<dbReference type="Gene3D" id="3.40.50.150">
    <property type="entry name" value="Vaccinia Virus protein VP39"/>
    <property type="match status" value="1"/>
</dbReference>
<sequence length="1089" mass="122744">LYIHNIMSIDLTKNFLKLLYYFNRQDLVSFCQEHNFLFDQAKKTGDHGPVTTHYYGVMSGIIDEYFNGNFHFVPPKNQTILLEDALEELHKRIGEVLQLDEGKICLDIGCGIGGVIRDLADTKASIIGVTIAPNEVAIGNEELKRRKVYPKCQLIEGDCHKMPFENDKFTSAYAIYSLKYFVNLKPVLGEISRTLKNGGKFVCYDLLTTSKYNPKIDVFMWLAQSDLVGFLIKTGQALNILPKGFYEFNKIFLSGTVNKIVKSGEMGILSGGEILRFLIPLDIYIYIYIITKSYFIMKVGIIGYGHLGQFLKNELDKDTNFEVIKIWNRTPDMDNNILPLNDITKENLVGIDLVIEVAHPDITKMYSNVILKECNLFIGSPTALSDQEIYDMVDNLGKEFNRSIFIPTGALWAAEDIRKMAELGQLKKLTISMIKHPSSFKVLGDLKKLCNEAIETSTLKVLYSGPVRGLCKLAPNNVNTMAGAAIAAKNLGFDNVEAKLIADPEMLEWHIVELDVVGEDGFNVKIRRENPAKPGAVTGNATYYSFLASIHRCKYKPSECSYNLLINLKFTKYNDINIFVTFIIYTTLTFKLQMNLNLSRLDILQVGTVSKDCLKIITFNDDEKGSKRKKKNKSLVKIVVGSQDGILTCIENKDSSYNIVFKTLPGPPIVSVKLGGALNTIQDRIFIGMDNFIKGYSKKGKQFFSFECNFTEPITAMYVYGVDLLICSRNVLTHYHDLQETNSYICSEVITDVICLPISEGSWVGRGLTPIISCEDKKIRILSNGELCYIIKISDVANILSLYMNDGGYSRQKVLYGTIDGKIGLLDLPEKDGKVLWEIDTTSISKITSVFYYSLYGNSHPDIIIGKDDGIIEFYNADEMDNLTLKQSYNCDDSITGIVCGRFTNPNYDEIIISSYSGWIFSLTTEPPKGNKEGEKNSIPQFDIKMEQLKKEVIELESQIQEHRTKFQEASTKEDEDVMIAPEFVINDNFTLNKELACYTLTIELALSIDFVILQCNVNVELMDVDKNLSVISLTNTNLFPEHGNALLASYRCQSNTNRIEIRIRSVEGQYGTLKAYIVPRGLPKTCQF</sequence>
<dbReference type="SUPFAM" id="SSF55347">
    <property type="entry name" value="Glyceraldehyde-3-phosphate dehydrogenase-like, C-terminal domain"/>
    <property type="match status" value="1"/>
</dbReference>
<dbReference type="InterPro" id="IPR036291">
    <property type="entry name" value="NAD(P)-bd_dom_sf"/>
</dbReference>
<evidence type="ECO:0000313" key="7">
    <source>
        <dbReference type="Proteomes" id="UP000035681"/>
    </source>
</evidence>
<feature type="domain" description="SAM-dependent methyltransferase Erg6/SMT-type" evidence="6">
    <location>
        <begin position="54"/>
        <end position="214"/>
    </location>
</feature>
<dbReference type="InterPro" id="IPR030384">
    <property type="entry name" value="MeTrfase_SMT"/>
</dbReference>
<dbReference type="GO" id="GO:0043005">
    <property type="term" value="C:neuron projection"/>
    <property type="evidence" value="ECO:0007669"/>
    <property type="project" value="TreeGrafter"/>
</dbReference>
<keyword evidence="2 4" id="KW-0808">Transferase</keyword>
<dbReference type="GO" id="GO:0036064">
    <property type="term" value="C:ciliary basal body"/>
    <property type="evidence" value="ECO:0007669"/>
    <property type="project" value="TreeGrafter"/>
</dbReference>
<feature type="coiled-coil region" evidence="5">
    <location>
        <begin position="939"/>
        <end position="973"/>
    </location>
</feature>
<dbReference type="Pfam" id="PF23360">
    <property type="entry name" value="BBS7_GAE"/>
    <property type="match status" value="1"/>
</dbReference>
<dbReference type="PANTHER" id="PTHR16074">
    <property type="entry name" value="BARDET-BIEDL SYNDROME 7 PROTEIN"/>
    <property type="match status" value="1"/>
</dbReference>
<dbReference type="Gene3D" id="3.30.360.10">
    <property type="entry name" value="Dihydrodipicolinate Reductase, domain 2"/>
    <property type="match status" value="1"/>
</dbReference>
<keyword evidence="7" id="KW-1185">Reference proteome</keyword>
<evidence type="ECO:0000256" key="3">
    <source>
        <dbReference type="ARBA" id="ARBA00022691"/>
    </source>
</evidence>
<dbReference type="InterPro" id="IPR013216">
    <property type="entry name" value="Methyltransf_11"/>
</dbReference>
<organism evidence="7 8">
    <name type="scientific">Strongyloides stercoralis</name>
    <name type="common">Threadworm</name>
    <dbReference type="NCBI Taxonomy" id="6248"/>
    <lineage>
        <taxon>Eukaryota</taxon>
        <taxon>Metazoa</taxon>
        <taxon>Ecdysozoa</taxon>
        <taxon>Nematoda</taxon>
        <taxon>Chromadorea</taxon>
        <taxon>Rhabditida</taxon>
        <taxon>Tylenchina</taxon>
        <taxon>Panagrolaimomorpha</taxon>
        <taxon>Strongyloidoidea</taxon>
        <taxon>Strongyloididae</taxon>
        <taxon>Strongyloides</taxon>
    </lineage>
</organism>
<keyword evidence="1 4" id="KW-0489">Methyltransferase</keyword>
<dbReference type="CDD" id="cd02440">
    <property type="entry name" value="AdoMet_MTases"/>
    <property type="match status" value="1"/>
</dbReference>
<dbReference type="Pfam" id="PF08241">
    <property type="entry name" value="Methyltransf_11"/>
    <property type="match status" value="1"/>
</dbReference>
<dbReference type="InterPro" id="IPR056334">
    <property type="entry name" value="BBS7_GAE_dom"/>
</dbReference>
<dbReference type="Pfam" id="PF23743">
    <property type="entry name" value="Beta-prop_BBS7"/>
    <property type="match status" value="1"/>
</dbReference>
<dbReference type="SUPFAM" id="SSF50978">
    <property type="entry name" value="WD40 repeat-like"/>
    <property type="match status" value="1"/>
</dbReference>
<dbReference type="InterPro" id="IPR056332">
    <property type="entry name" value="Beta-prop_BBS7"/>
</dbReference>
<proteinExistence type="inferred from homology"/>
<keyword evidence="5" id="KW-0175">Coiled coil</keyword>
<dbReference type="Gene3D" id="3.40.50.720">
    <property type="entry name" value="NAD(P)-binding Rossmann-like Domain"/>
    <property type="match status" value="1"/>
</dbReference>
<dbReference type="PROSITE" id="PS51685">
    <property type="entry name" value="SAM_MT_ERG6_SMT"/>
    <property type="match status" value="1"/>
</dbReference>
<dbReference type="InterPro" id="IPR002811">
    <property type="entry name" value="Asp_DH"/>
</dbReference>
<dbReference type="GO" id="GO:0005930">
    <property type="term" value="C:axoneme"/>
    <property type="evidence" value="ECO:0007669"/>
    <property type="project" value="TreeGrafter"/>
</dbReference>
<dbReference type="GO" id="GO:0016020">
    <property type="term" value="C:membrane"/>
    <property type="evidence" value="ECO:0007669"/>
    <property type="project" value="TreeGrafter"/>
</dbReference>
<dbReference type="InterPro" id="IPR029063">
    <property type="entry name" value="SAM-dependent_MTases_sf"/>
</dbReference>
<evidence type="ECO:0000256" key="1">
    <source>
        <dbReference type="ARBA" id="ARBA00022603"/>
    </source>
</evidence>
<protein>
    <submittedName>
        <fullName evidence="8">Methyltransferase</fullName>
    </submittedName>
</protein>
<evidence type="ECO:0000256" key="4">
    <source>
        <dbReference type="PROSITE-ProRule" id="PRU01022"/>
    </source>
</evidence>
<dbReference type="Proteomes" id="UP000035681">
    <property type="component" value="Unplaced"/>
</dbReference>
<dbReference type="AlphaFoldDB" id="A0AAF5DFB5"/>
<dbReference type="SUPFAM" id="SSF53335">
    <property type="entry name" value="S-adenosyl-L-methionine-dependent methyltransferases"/>
    <property type="match status" value="1"/>
</dbReference>
<comment type="similarity">
    <text evidence="4">Belongs to the class I-like SAM-binding methyltransferase superfamily. Erg6/SMT family.</text>
</comment>
<evidence type="ECO:0000256" key="5">
    <source>
        <dbReference type="SAM" id="Coils"/>
    </source>
</evidence>
<keyword evidence="3 4" id="KW-0949">S-adenosyl-L-methionine</keyword>
<dbReference type="GO" id="GO:0008104">
    <property type="term" value="P:intracellular protein localization"/>
    <property type="evidence" value="ECO:0007669"/>
    <property type="project" value="TreeGrafter"/>
</dbReference>
<dbReference type="GO" id="GO:0032259">
    <property type="term" value="P:methylation"/>
    <property type="evidence" value="ECO:0007669"/>
    <property type="project" value="UniProtKB-KW"/>
</dbReference>
<dbReference type="GO" id="GO:0060271">
    <property type="term" value="P:cilium assembly"/>
    <property type="evidence" value="ECO:0007669"/>
    <property type="project" value="TreeGrafter"/>
</dbReference>
<evidence type="ECO:0000256" key="2">
    <source>
        <dbReference type="ARBA" id="ARBA00022679"/>
    </source>
</evidence>
<dbReference type="InterPro" id="IPR036322">
    <property type="entry name" value="WD40_repeat_dom_sf"/>
</dbReference>
<dbReference type="PANTHER" id="PTHR16074:SF4">
    <property type="entry name" value="BARDET-BIEDL SYNDROME 7 PROTEIN"/>
    <property type="match status" value="1"/>
</dbReference>